<dbReference type="InterPro" id="IPR036097">
    <property type="entry name" value="HisK_dim/P_sf"/>
</dbReference>
<dbReference type="InterPro" id="IPR013767">
    <property type="entry name" value="PAS_fold"/>
</dbReference>
<keyword evidence="3" id="KW-0597">Phosphoprotein</keyword>
<dbReference type="Pfam" id="PF00512">
    <property type="entry name" value="HisKA"/>
    <property type="match status" value="1"/>
</dbReference>
<dbReference type="NCBIfam" id="TIGR00229">
    <property type="entry name" value="sensory_box"/>
    <property type="match status" value="2"/>
</dbReference>
<feature type="coiled-coil region" evidence="9">
    <location>
        <begin position="7"/>
        <end position="34"/>
    </location>
</feature>
<dbReference type="PANTHER" id="PTHR43065">
    <property type="entry name" value="SENSOR HISTIDINE KINASE"/>
    <property type="match status" value="1"/>
</dbReference>
<comment type="caution">
    <text evidence="13">The sequence shown here is derived from an EMBL/GenBank/DDBJ whole genome shotgun (WGS) entry which is preliminary data.</text>
</comment>
<keyword evidence="6 13" id="KW-0418">Kinase</keyword>
<feature type="domain" description="PAS" evidence="11">
    <location>
        <begin position="49"/>
        <end position="121"/>
    </location>
</feature>
<dbReference type="Pfam" id="PF02518">
    <property type="entry name" value="HATPase_c"/>
    <property type="match status" value="1"/>
</dbReference>
<evidence type="ECO:0000313" key="13">
    <source>
        <dbReference type="EMBL" id="ETR70632.1"/>
    </source>
</evidence>
<keyword evidence="9" id="KW-0175">Coiled coil</keyword>
<proteinExistence type="predicted"/>
<evidence type="ECO:0000256" key="9">
    <source>
        <dbReference type="SAM" id="Coils"/>
    </source>
</evidence>
<dbReference type="InterPro" id="IPR005467">
    <property type="entry name" value="His_kinase_dom"/>
</dbReference>
<dbReference type="PROSITE" id="PS50112">
    <property type="entry name" value="PAS"/>
    <property type="match status" value="2"/>
</dbReference>
<evidence type="ECO:0000256" key="5">
    <source>
        <dbReference type="ARBA" id="ARBA00022741"/>
    </source>
</evidence>
<dbReference type="InterPro" id="IPR000700">
    <property type="entry name" value="PAS-assoc_C"/>
</dbReference>
<dbReference type="Gene3D" id="3.30.565.10">
    <property type="entry name" value="Histidine kinase-like ATPase, C-terminal domain"/>
    <property type="match status" value="1"/>
</dbReference>
<feature type="domain" description="Histidine kinase" evidence="10">
    <location>
        <begin position="336"/>
        <end position="574"/>
    </location>
</feature>
<dbReference type="SUPFAM" id="SSF55785">
    <property type="entry name" value="PYP-like sensor domain (PAS domain)"/>
    <property type="match status" value="2"/>
</dbReference>
<organism evidence="13 14">
    <name type="scientific">Candidatus Magnetoglobus multicellularis str. Araruama</name>
    <dbReference type="NCBI Taxonomy" id="890399"/>
    <lineage>
        <taxon>Bacteria</taxon>
        <taxon>Pseudomonadati</taxon>
        <taxon>Thermodesulfobacteriota</taxon>
        <taxon>Desulfobacteria</taxon>
        <taxon>Desulfobacterales</taxon>
        <taxon>Desulfobacteraceae</taxon>
        <taxon>Candidatus Magnetoglobus</taxon>
    </lineage>
</organism>
<name>A0A1V1P6V9_9BACT</name>
<evidence type="ECO:0000256" key="3">
    <source>
        <dbReference type="ARBA" id="ARBA00022553"/>
    </source>
</evidence>
<dbReference type="GO" id="GO:0005524">
    <property type="term" value="F:ATP binding"/>
    <property type="evidence" value="ECO:0007669"/>
    <property type="project" value="UniProtKB-KW"/>
</dbReference>
<keyword evidence="5" id="KW-0547">Nucleotide-binding</keyword>
<dbReference type="SMART" id="SM00388">
    <property type="entry name" value="HisKA"/>
    <property type="match status" value="1"/>
</dbReference>
<dbReference type="PROSITE" id="PS50109">
    <property type="entry name" value="HIS_KIN"/>
    <property type="match status" value="1"/>
</dbReference>
<evidence type="ECO:0000259" key="10">
    <source>
        <dbReference type="PROSITE" id="PS50109"/>
    </source>
</evidence>
<comment type="catalytic activity">
    <reaction evidence="1">
        <text>ATP + protein L-histidine = ADP + protein N-phospho-L-histidine.</text>
        <dbReference type="EC" id="2.7.13.3"/>
    </reaction>
</comment>
<gene>
    <name evidence="13" type="ORF">OMM_08668</name>
</gene>
<evidence type="ECO:0000259" key="12">
    <source>
        <dbReference type="PROSITE" id="PS50113"/>
    </source>
</evidence>
<dbReference type="InterPro" id="IPR000014">
    <property type="entry name" value="PAS"/>
</dbReference>
<dbReference type="SMART" id="SM00387">
    <property type="entry name" value="HATPase_c"/>
    <property type="match status" value="1"/>
</dbReference>
<dbReference type="InterPro" id="IPR003594">
    <property type="entry name" value="HATPase_dom"/>
</dbReference>
<evidence type="ECO:0000256" key="2">
    <source>
        <dbReference type="ARBA" id="ARBA00012438"/>
    </source>
</evidence>
<dbReference type="PRINTS" id="PR00344">
    <property type="entry name" value="BCTRLSENSOR"/>
</dbReference>
<dbReference type="InterPro" id="IPR004358">
    <property type="entry name" value="Sig_transdc_His_kin-like_C"/>
</dbReference>
<dbReference type="Gene3D" id="3.30.450.20">
    <property type="entry name" value="PAS domain"/>
    <property type="match status" value="2"/>
</dbReference>
<dbReference type="InterPro" id="IPR003661">
    <property type="entry name" value="HisK_dim/P_dom"/>
</dbReference>
<keyword evidence="8" id="KW-0902">Two-component regulatory system</keyword>
<dbReference type="CDD" id="cd00130">
    <property type="entry name" value="PAS"/>
    <property type="match status" value="1"/>
</dbReference>
<feature type="domain" description="PAC" evidence="12">
    <location>
        <begin position="263"/>
        <end position="316"/>
    </location>
</feature>
<dbReference type="EMBL" id="ATBP01000394">
    <property type="protein sequence ID" value="ETR70632.1"/>
    <property type="molecule type" value="Genomic_DNA"/>
</dbReference>
<dbReference type="SUPFAM" id="SSF47384">
    <property type="entry name" value="Homodimeric domain of signal transducing histidine kinase"/>
    <property type="match status" value="1"/>
</dbReference>
<dbReference type="GO" id="GO:0000155">
    <property type="term" value="F:phosphorelay sensor kinase activity"/>
    <property type="evidence" value="ECO:0007669"/>
    <property type="project" value="InterPro"/>
</dbReference>
<protein>
    <recommendedName>
        <fullName evidence="2">histidine kinase</fullName>
        <ecNumber evidence="2">2.7.13.3</ecNumber>
    </recommendedName>
</protein>
<reference evidence="14" key="1">
    <citation type="submission" date="2012-11" db="EMBL/GenBank/DDBJ databases">
        <authorList>
            <person name="Lucero-Rivera Y.E."/>
            <person name="Tovar-Ramirez D."/>
        </authorList>
    </citation>
    <scope>NUCLEOTIDE SEQUENCE [LARGE SCALE GENOMIC DNA]</scope>
    <source>
        <strain evidence="14">Araruama</strain>
    </source>
</reference>
<dbReference type="PROSITE" id="PS50113">
    <property type="entry name" value="PAC"/>
    <property type="match status" value="1"/>
</dbReference>
<dbReference type="PANTHER" id="PTHR43065:SF42">
    <property type="entry name" value="TWO-COMPONENT SENSOR PPRA"/>
    <property type="match status" value="1"/>
</dbReference>
<dbReference type="Gene3D" id="1.10.287.130">
    <property type="match status" value="1"/>
</dbReference>
<dbReference type="InterPro" id="IPR035965">
    <property type="entry name" value="PAS-like_dom_sf"/>
</dbReference>
<evidence type="ECO:0000256" key="7">
    <source>
        <dbReference type="ARBA" id="ARBA00022840"/>
    </source>
</evidence>
<dbReference type="AlphaFoldDB" id="A0A1V1P6V9"/>
<evidence type="ECO:0000313" key="14">
    <source>
        <dbReference type="Proteomes" id="UP000189670"/>
    </source>
</evidence>
<evidence type="ECO:0000256" key="4">
    <source>
        <dbReference type="ARBA" id="ARBA00022679"/>
    </source>
</evidence>
<evidence type="ECO:0000259" key="11">
    <source>
        <dbReference type="PROSITE" id="PS50112"/>
    </source>
</evidence>
<evidence type="ECO:0000256" key="6">
    <source>
        <dbReference type="ARBA" id="ARBA00022777"/>
    </source>
</evidence>
<dbReference type="EC" id="2.7.13.3" evidence="2"/>
<evidence type="ECO:0000256" key="8">
    <source>
        <dbReference type="ARBA" id="ARBA00023012"/>
    </source>
</evidence>
<sequence>MTEIDERKKVEKSLRNSEDQLIKYKEELEIRVQERTNALEFSNTQLKESEKKFRRLFKNVSDYVYLVDIKGNILETNAGLKKDIALDLDEAALKKMNLIDFIDPKHQTAFNDDLKMIIETGQSSGIITTRLRDNRKMTFEYKNILITDHQNKPVAIQGTARDVTKRVDAEMQLKLMHQRLLDIIEFLPDALFVIDKNKSIIIWNKALEDMTGYKQEEMVGKANYEYAIPFYSQRRPLVCDFIFDRYPEYESTYLFMEKNEKAIYAEVFVPSLYSGKGAYVWAKASALYDKDGNLTGAIQSIRDISKRKKAEKEARERLDQLYHADRMAILGTLIAGVAHEINNPITSIMLNAPVLKDLWEFILPTLDNSYSQKDVCNASGMSYSMIRERVPMLLESISDGAERVSNIVSELKDFSREQPPEMIDMVDMNEVVAAAAGLVQNLIKKSTHHFEKNLFDNPPKFKGNKQRIEQVVINLIVNSCQALPDKSKKIMISTGFDNHTGKVYLEVCDEGMGIDPEFIQRIKDPFFTTKRNSGGCGLGLAISDKIIQSHNGILSFNSESGAGTIARLEIPVST</sequence>
<dbReference type="SUPFAM" id="SSF55874">
    <property type="entry name" value="ATPase domain of HSP90 chaperone/DNA topoisomerase II/histidine kinase"/>
    <property type="match status" value="1"/>
</dbReference>
<dbReference type="InterPro" id="IPR036890">
    <property type="entry name" value="HATPase_C_sf"/>
</dbReference>
<dbReference type="SMART" id="SM00091">
    <property type="entry name" value="PAS"/>
    <property type="match status" value="2"/>
</dbReference>
<feature type="domain" description="PAS" evidence="11">
    <location>
        <begin position="176"/>
        <end position="229"/>
    </location>
</feature>
<keyword evidence="7" id="KW-0067">ATP-binding</keyword>
<keyword evidence="4" id="KW-0808">Transferase</keyword>
<accession>A0A1V1P6V9</accession>
<dbReference type="Pfam" id="PF00989">
    <property type="entry name" value="PAS"/>
    <property type="match status" value="2"/>
</dbReference>
<dbReference type="CDD" id="cd00082">
    <property type="entry name" value="HisKA"/>
    <property type="match status" value="1"/>
</dbReference>
<evidence type="ECO:0000256" key="1">
    <source>
        <dbReference type="ARBA" id="ARBA00000085"/>
    </source>
</evidence>
<dbReference type="Proteomes" id="UP000189670">
    <property type="component" value="Unassembled WGS sequence"/>
</dbReference>
<dbReference type="GO" id="GO:0006355">
    <property type="term" value="P:regulation of DNA-templated transcription"/>
    <property type="evidence" value="ECO:0007669"/>
    <property type="project" value="InterPro"/>
</dbReference>